<evidence type="ECO:0000256" key="1">
    <source>
        <dbReference type="SAM" id="MobiDB-lite"/>
    </source>
</evidence>
<gene>
    <name evidence="3" type="ORF">B7O87_09160</name>
</gene>
<dbReference type="Pfam" id="PF13355">
    <property type="entry name" value="ARC6-like_IMS"/>
    <property type="match status" value="1"/>
</dbReference>
<dbReference type="InterPro" id="IPR025344">
    <property type="entry name" value="CDP1-like_IMS"/>
</dbReference>
<evidence type="ECO:0000259" key="2">
    <source>
        <dbReference type="Pfam" id="PF13355"/>
    </source>
</evidence>
<reference evidence="4" key="1">
    <citation type="submission" date="2017-04" db="EMBL/GenBank/DDBJ databases">
        <authorList>
            <person name="Abreu V.A."/>
            <person name="Popin R.V."/>
            <person name="Rigonato J."/>
            <person name="Andreote A.P."/>
            <person name="Schaker P.C."/>
            <person name="Hoff-Risseti C."/>
            <person name="Alvarenga D.O."/>
            <person name="Varani A.M."/>
            <person name="Fiore M.F."/>
        </authorList>
    </citation>
    <scope>NUCLEOTIDE SEQUENCE [LARGE SCALE GENOMIC DNA]</scope>
    <source>
        <strain evidence="4">CENA303</strain>
    </source>
</reference>
<dbReference type="EMBL" id="NBYN01000042">
    <property type="protein sequence ID" value="OSO90991.1"/>
    <property type="molecule type" value="Genomic_DNA"/>
</dbReference>
<organism evidence="3 4">
    <name type="scientific">Cylindrospermopsis raciborskii CENA303</name>
    <dbReference type="NCBI Taxonomy" id="1170769"/>
    <lineage>
        <taxon>Bacteria</taxon>
        <taxon>Bacillati</taxon>
        <taxon>Cyanobacteriota</taxon>
        <taxon>Cyanophyceae</taxon>
        <taxon>Nostocales</taxon>
        <taxon>Aphanizomenonaceae</taxon>
        <taxon>Cylindrospermopsis</taxon>
    </lineage>
</organism>
<evidence type="ECO:0000313" key="4">
    <source>
        <dbReference type="Proteomes" id="UP000192997"/>
    </source>
</evidence>
<comment type="caution">
    <text evidence="3">The sequence shown here is derived from an EMBL/GenBank/DDBJ whole genome shotgun (WGS) entry which is preliminary data.</text>
</comment>
<evidence type="ECO:0000313" key="3">
    <source>
        <dbReference type="EMBL" id="OSO90991.1"/>
    </source>
</evidence>
<name>A0A1X4G7Z8_9CYAN</name>
<protein>
    <recommendedName>
        <fullName evidence="2">Plastid division protein CDP1-like IMS domain-containing protein</fullName>
    </recommendedName>
</protein>
<dbReference type="Proteomes" id="UP000192997">
    <property type="component" value="Unassembled WGS sequence"/>
</dbReference>
<feature type="compositionally biased region" description="Low complexity" evidence="1">
    <location>
        <begin position="153"/>
        <end position="171"/>
    </location>
</feature>
<dbReference type="AlphaFoldDB" id="A0A1X4G7Z8"/>
<feature type="region of interest" description="Disordered" evidence="1">
    <location>
        <begin position="144"/>
        <end position="176"/>
    </location>
</feature>
<feature type="domain" description="Plastid division protein CDP1-like IMS" evidence="2">
    <location>
        <begin position="181"/>
        <end position="297"/>
    </location>
</feature>
<dbReference type="PROSITE" id="PS51257">
    <property type="entry name" value="PROKAR_LIPOPROTEIN"/>
    <property type="match status" value="1"/>
</dbReference>
<sequence length="304" mass="33775">MKQIIFYFTWLSLVGCQTIIPKVPTSSNLLNSSGCSAQPRVSLSSKDVETLTLDQGTITRSGQVSVSQHVGYTFTATAGEKLSYSTDADVCLWVFTPDNQIVKGGDLSKDGKYVIQVAAPEGVKTFNLHLSLGSLQIAVATPTPESSLNIKTQNDNSSSESNNLNPQNESSAQHDISQEDALQLVQKWYAAKPQIFAPPFDTGLVDQLATGKLHTFTTKANGPVEWLRQNDAYYEYNSSEIKRVLDFSTSGRRPYIKIRVSEELYLHAKNGIDENNSGASTNNFIYFFEKENGTWKIYDYRKVR</sequence>
<accession>A0A1X4G7Z8</accession>
<proteinExistence type="predicted"/>